<evidence type="ECO:0000256" key="10">
    <source>
        <dbReference type="ARBA" id="ARBA00023065"/>
    </source>
</evidence>
<comment type="caution">
    <text evidence="15">The sequence shown here is derived from an EMBL/GenBank/DDBJ whole genome shotgun (WGS) entry which is preliminary data.</text>
</comment>
<dbReference type="GO" id="GO:1990246">
    <property type="term" value="C:uniplex complex"/>
    <property type="evidence" value="ECO:0007669"/>
    <property type="project" value="TreeGrafter"/>
</dbReference>
<name>A0A7J6NL42_PEROL</name>
<dbReference type="PROSITE" id="PS00018">
    <property type="entry name" value="EF_HAND_1"/>
    <property type="match status" value="1"/>
</dbReference>
<protein>
    <recommendedName>
        <fullName evidence="14">EF-hand domain-containing protein</fullName>
    </recommendedName>
</protein>
<evidence type="ECO:0000256" key="1">
    <source>
        <dbReference type="ARBA" id="ARBA00004273"/>
    </source>
</evidence>
<keyword evidence="6" id="KW-0677">Repeat</keyword>
<evidence type="ECO:0000256" key="3">
    <source>
        <dbReference type="ARBA" id="ARBA00022448"/>
    </source>
</evidence>
<feature type="domain" description="EF-hand" evidence="14">
    <location>
        <begin position="143"/>
        <end position="178"/>
    </location>
</feature>
<dbReference type="PROSITE" id="PS50222">
    <property type="entry name" value="EF_HAND_2"/>
    <property type="match status" value="1"/>
</dbReference>
<evidence type="ECO:0000313" key="16">
    <source>
        <dbReference type="Proteomes" id="UP000541610"/>
    </source>
</evidence>
<dbReference type="Gene3D" id="1.10.238.10">
    <property type="entry name" value="EF-hand"/>
    <property type="match status" value="2"/>
</dbReference>
<dbReference type="GO" id="GO:0036444">
    <property type="term" value="P:calcium import into the mitochondrion"/>
    <property type="evidence" value="ECO:0007669"/>
    <property type="project" value="TreeGrafter"/>
</dbReference>
<dbReference type="PANTHER" id="PTHR12294">
    <property type="entry name" value="EF HAND DOMAIN FAMILY A1,A2-RELATED"/>
    <property type="match status" value="1"/>
</dbReference>
<keyword evidence="11" id="KW-0496">Mitochondrion</keyword>
<keyword evidence="7" id="KW-0999">Mitochondrion inner membrane</keyword>
<evidence type="ECO:0000256" key="2">
    <source>
        <dbReference type="ARBA" id="ARBA00004569"/>
    </source>
</evidence>
<sequence length="435" mass="48013">MPAQTRLLLAACSNRLGRLRLSEGRRGRSAAILLGGSIGVMGWAAASDGGGGSRALCEEDTVREASKGSVRREQVSRVHSSIIGNYENRMKFFAAPEKVFEYYASVECSDDDDGGRPGRWAMTYSDFMQSIIPFTFQEVYYEVDPKEHLRALALFDLDGDGFLQFDEFLILSAIVTTKLSTIEEVFRRLSVDEGSKEGELSRKGFIELMTLLVKGSPRGGKWASAGVLPDPRKVSDNRPLGSIIEGSALVARLFPTTEGRLSIETLLTLLREVEEEVLYYEFASHGDVQGQGPTASISAREFAGLLVGLVHPGRMEALAKRVRGLQWEGMSRILFGAVKEFDRCLDSVSQDASQSGEGRQEQGNTRISREEFLTLLLRRRKGGQEQISEADISAVVDVLFKVLDKDGNGVYWMRRSSSASYGSDRRGGCSLHHWS</sequence>
<dbReference type="InterPro" id="IPR002048">
    <property type="entry name" value="EF_hand_dom"/>
</dbReference>
<dbReference type="PANTHER" id="PTHR12294:SF1">
    <property type="entry name" value="CALCIUM UPTAKE PROTEIN 1, MITOCHONDRIAL"/>
    <property type="match status" value="1"/>
</dbReference>
<comment type="similarity">
    <text evidence="13">Belongs to the MICU1 family. MICU1 subfamily.</text>
</comment>
<keyword evidence="12" id="KW-0472">Membrane</keyword>
<evidence type="ECO:0000256" key="11">
    <source>
        <dbReference type="ARBA" id="ARBA00023128"/>
    </source>
</evidence>
<dbReference type="Proteomes" id="UP000541610">
    <property type="component" value="Unassembled WGS sequence"/>
</dbReference>
<comment type="subcellular location">
    <subcellularLocation>
        <location evidence="1">Mitochondrion inner membrane</location>
    </subcellularLocation>
    <subcellularLocation>
        <location evidence="2">Mitochondrion intermembrane space</location>
    </subcellularLocation>
</comment>
<dbReference type="GO" id="GO:0051560">
    <property type="term" value="P:mitochondrial calcium ion homeostasis"/>
    <property type="evidence" value="ECO:0007669"/>
    <property type="project" value="TreeGrafter"/>
</dbReference>
<gene>
    <name evidence="15" type="ORF">FOZ60_008557</name>
</gene>
<evidence type="ECO:0000256" key="8">
    <source>
        <dbReference type="ARBA" id="ARBA00022837"/>
    </source>
</evidence>
<dbReference type="OrthoDB" id="446427at2759"/>
<evidence type="ECO:0000259" key="14">
    <source>
        <dbReference type="PROSITE" id="PS50222"/>
    </source>
</evidence>
<dbReference type="SUPFAM" id="SSF47473">
    <property type="entry name" value="EF-hand"/>
    <property type="match status" value="1"/>
</dbReference>
<dbReference type="EMBL" id="JABANP010000343">
    <property type="protein sequence ID" value="KAF4683821.1"/>
    <property type="molecule type" value="Genomic_DNA"/>
</dbReference>
<keyword evidence="5" id="KW-0479">Metal-binding</keyword>
<evidence type="ECO:0000256" key="13">
    <source>
        <dbReference type="ARBA" id="ARBA00038333"/>
    </source>
</evidence>
<organism evidence="15 16">
    <name type="scientific">Perkinsus olseni</name>
    <name type="common">Perkinsus atlanticus</name>
    <dbReference type="NCBI Taxonomy" id="32597"/>
    <lineage>
        <taxon>Eukaryota</taxon>
        <taxon>Sar</taxon>
        <taxon>Alveolata</taxon>
        <taxon>Perkinsozoa</taxon>
        <taxon>Perkinsea</taxon>
        <taxon>Perkinsida</taxon>
        <taxon>Perkinsidae</taxon>
        <taxon>Perkinsus</taxon>
    </lineage>
</organism>
<evidence type="ECO:0000256" key="7">
    <source>
        <dbReference type="ARBA" id="ARBA00022792"/>
    </source>
</evidence>
<dbReference type="GO" id="GO:0005758">
    <property type="term" value="C:mitochondrial intermembrane space"/>
    <property type="evidence" value="ECO:0007669"/>
    <property type="project" value="UniProtKB-SubCell"/>
</dbReference>
<dbReference type="GO" id="GO:0005509">
    <property type="term" value="F:calcium ion binding"/>
    <property type="evidence" value="ECO:0007669"/>
    <property type="project" value="InterPro"/>
</dbReference>
<accession>A0A7J6NL42</accession>
<dbReference type="InterPro" id="IPR018247">
    <property type="entry name" value="EF_Hand_1_Ca_BS"/>
</dbReference>
<evidence type="ECO:0000256" key="12">
    <source>
        <dbReference type="ARBA" id="ARBA00023136"/>
    </source>
</evidence>
<evidence type="ECO:0000256" key="5">
    <source>
        <dbReference type="ARBA" id="ARBA00022723"/>
    </source>
</evidence>
<keyword evidence="3" id="KW-0813">Transport</keyword>
<proteinExistence type="inferred from homology"/>
<evidence type="ECO:0000256" key="6">
    <source>
        <dbReference type="ARBA" id="ARBA00022737"/>
    </source>
</evidence>
<keyword evidence="9" id="KW-0809">Transit peptide</keyword>
<keyword evidence="4" id="KW-0109">Calcium transport</keyword>
<evidence type="ECO:0000256" key="4">
    <source>
        <dbReference type="ARBA" id="ARBA00022568"/>
    </source>
</evidence>
<dbReference type="AlphaFoldDB" id="A0A7J6NL42"/>
<keyword evidence="10" id="KW-0406">Ion transport</keyword>
<evidence type="ECO:0000313" key="15">
    <source>
        <dbReference type="EMBL" id="KAF4683821.1"/>
    </source>
</evidence>
<evidence type="ECO:0000256" key="9">
    <source>
        <dbReference type="ARBA" id="ARBA00022946"/>
    </source>
</evidence>
<dbReference type="InterPro" id="IPR039800">
    <property type="entry name" value="MICU1/2/3"/>
</dbReference>
<keyword evidence="8" id="KW-0106">Calcium</keyword>
<dbReference type="InterPro" id="IPR011992">
    <property type="entry name" value="EF-hand-dom_pair"/>
</dbReference>
<reference evidence="15 16" key="1">
    <citation type="submission" date="2020-04" db="EMBL/GenBank/DDBJ databases">
        <title>Perkinsus olseni comparative genomics.</title>
        <authorList>
            <person name="Bogema D.R."/>
        </authorList>
    </citation>
    <scope>NUCLEOTIDE SEQUENCE [LARGE SCALE GENOMIC DNA]</scope>
    <source>
        <strain evidence="15">00978-12</strain>
    </source>
</reference>